<comment type="similarity">
    <text evidence="14">Belongs to the MurCDEF family.</text>
</comment>
<evidence type="ECO:0000256" key="7">
    <source>
        <dbReference type="ARBA" id="ARBA00022741"/>
    </source>
</evidence>
<keyword evidence="4 14" id="KW-0963">Cytoplasm</keyword>
<dbReference type="InterPro" id="IPR004101">
    <property type="entry name" value="Mur_ligase_C"/>
</dbReference>
<keyword evidence="9 14" id="KW-0133">Cell shape</keyword>
<accession>A0A921KEW3</accession>
<dbReference type="InterPro" id="IPR000713">
    <property type="entry name" value="Mur_ligase_N"/>
</dbReference>
<feature type="domain" description="Mur ligase N-terminal catalytic" evidence="15">
    <location>
        <begin position="4"/>
        <end position="101"/>
    </location>
</feature>
<dbReference type="InterPro" id="IPR013221">
    <property type="entry name" value="Mur_ligase_cen"/>
</dbReference>
<feature type="domain" description="Mur ligase central" evidence="17">
    <location>
        <begin position="106"/>
        <end position="274"/>
    </location>
</feature>
<dbReference type="GO" id="GO:0008763">
    <property type="term" value="F:UDP-N-acetylmuramate-L-alanine ligase activity"/>
    <property type="evidence" value="ECO:0007669"/>
    <property type="project" value="UniProtKB-UniRule"/>
</dbReference>
<keyword evidence="8 14" id="KW-0067">ATP-binding</keyword>
<feature type="binding site" evidence="14">
    <location>
        <begin position="108"/>
        <end position="114"/>
    </location>
    <ligand>
        <name>ATP</name>
        <dbReference type="ChEBI" id="CHEBI:30616"/>
    </ligand>
</feature>
<dbReference type="SUPFAM" id="SSF53244">
    <property type="entry name" value="MurD-like peptide ligases, peptide-binding domain"/>
    <property type="match status" value="1"/>
</dbReference>
<dbReference type="Gene3D" id="3.40.1190.10">
    <property type="entry name" value="Mur-like, catalytic domain"/>
    <property type="match status" value="1"/>
</dbReference>
<evidence type="ECO:0000256" key="5">
    <source>
        <dbReference type="ARBA" id="ARBA00022598"/>
    </source>
</evidence>
<dbReference type="GO" id="GO:0008360">
    <property type="term" value="P:regulation of cell shape"/>
    <property type="evidence" value="ECO:0007669"/>
    <property type="project" value="UniProtKB-KW"/>
</dbReference>
<keyword evidence="5 14" id="KW-0436">Ligase</keyword>
<reference evidence="18" key="2">
    <citation type="submission" date="2021-09" db="EMBL/GenBank/DDBJ databases">
        <authorList>
            <person name="Gilroy R."/>
        </authorList>
    </citation>
    <scope>NUCLEOTIDE SEQUENCE</scope>
    <source>
        <strain evidence="18">CHK171-7178</strain>
    </source>
</reference>
<keyword evidence="7 14" id="KW-0547">Nucleotide-binding</keyword>
<dbReference type="PANTHER" id="PTHR43445">
    <property type="entry name" value="UDP-N-ACETYLMURAMATE--L-ALANINE LIGASE-RELATED"/>
    <property type="match status" value="1"/>
</dbReference>
<gene>
    <name evidence="14 18" type="primary">murC</name>
    <name evidence="18" type="ORF">K8V56_12120</name>
</gene>
<comment type="function">
    <text evidence="14">Cell wall formation.</text>
</comment>
<name>A0A921KEW3_SPOPS</name>
<comment type="subcellular location">
    <subcellularLocation>
        <location evidence="1 14">Cytoplasm</location>
    </subcellularLocation>
</comment>
<comment type="pathway">
    <text evidence="2 14">Cell wall biogenesis; peptidoglycan biosynthesis.</text>
</comment>
<dbReference type="GO" id="GO:0005524">
    <property type="term" value="F:ATP binding"/>
    <property type="evidence" value="ECO:0007669"/>
    <property type="project" value="UniProtKB-UniRule"/>
</dbReference>
<evidence type="ECO:0000256" key="12">
    <source>
        <dbReference type="ARBA" id="ARBA00023316"/>
    </source>
</evidence>
<comment type="catalytic activity">
    <reaction evidence="13 14">
        <text>UDP-N-acetyl-alpha-D-muramate + L-alanine + ATP = UDP-N-acetyl-alpha-D-muramoyl-L-alanine + ADP + phosphate + H(+)</text>
        <dbReference type="Rhea" id="RHEA:23372"/>
        <dbReference type="ChEBI" id="CHEBI:15378"/>
        <dbReference type="ChEBI" id="CHEBI:30616"/>
        <dbReference type="ChEBI" id="CHEBI:43474"/>
        <dbReference type="ChEBI" id="CHEBI:57972"/>
        <dbReference type="ChEBI" id="CHEBI:70757"/>
        <dbReference type="ChEBI" id="CHEBI:83898"/>
        <dbReference type="ChEBI" id="CHEBI:456216"/>
        <dbReference type="EC" id="6.3.2.8"/>
    </reaction>
</comment>
<dbReference type="Proteomes" id="UP000698173">
    <property type="component" value="Unassembled WGS sequence"/>
</dbReference>
<evidence type="ECO:0000256" key="8">
    <source>
        <dbReference type="ARBA" id="ARBA00022840"/>
    </source>
</evidence>
<sequence length="437" mass="48785">MTLFHFTGIKGAGMSSLAQILHDSENEVQGSDVEKWFFTEDPLHERKISVLKFDENNIKTGMTIIAGNAFPDSHPELIRAKELGLEVIRYHDFLGEYMEKFVSVGVTGSHGKTSTTGLLAHVLSGHSPTSYLIGDGTGSGPADSEYFVFEACEYKRHFLAYKPDYAIMTNIDFDHPDYFKDLADVMNAFGEMALRVKKALIACGDDIHLQKIQANVPVVYYGFDDSNDFAAKNVTKTVEGSSFDVFVRNEFYHTFMIPQAGDHAILNSLGVIALCHYEGVNASIIQERLSTFTGVKRRFTVTETDDRIIVDDYAHHPTEIQATLQSAKQKYPDREIVAVFQPHTFTRTAALLKEFAESLSTADHVYLCDIFGSAREQGGNLTINDLIKKIPGAKHLDLNDNEALEAHGRAVYLFMGAGDVQKYMNAFKNYLEKEETA</sequence>
<dbReference type="NCBIfam" id="TIGR01082">
    <property type="entry name" value="murC"/>
    <property type="match status" value="1"/>
</dbReference>
<evidence type="ECO:0000256" key="13">
    <source>
        <dbReference type="ARBA" id="ARBA00047833"/>
    </source>
</evidence>
<dbReference type="AlphaFoldDB" id="A0A921KEW3"/>
<keyword evidence="12 14" id="KW-0961">Cell wall biogenesis/degradation</keyword>
<evidence type="ECO:0000256" key="3">
    <source>
        <dbReference type="ARBA" id="ARBA00012211"/>
    </source>
</evidence>
<dbReference type="HAMAP" id="MF_00046">
    <property type="entry name" value="MurC"/>
    <property type="match status" value="1"/>
</dbReference>
<dbReference type="GO" id="GO:0051301">
    <property type="term" value="P:cell division"/>
    <property type="evidence" value="ECO:0007669"/>
    <property type="project" value="UniProtKB-KW"/>
</dbReference>
<dbReference type="GO" id="GO:0071555">
    <property type="term" value="P:cell wall organization"/>
    <property type="evidence" value="ECO:0007669"/>
    <property type="project" value="UniProtKB-KW"/>
</dbReference>
<dbReference type="GO" id="GO:0005737">
    <property type="term" value="C:cytoplasm"/>
    <property type="evidence" value="ECO:0007669"/>
    <property type="project" value="UniProtKB-SubCell"/>
</dbReference>
<dbReference type="Gene3D" id="3.40.50.720">
    <property type="entry name" value="NAD(P)-binding Rossmann-like Domain"/>
    <property type="match status" value="1"/>
</dbReference>
<dbReference type="PANTHER" id="PTHR43445:SF3">
    <property type="entry name" value="UDP-N-ACETYLMURAMATE--L-ALANINE LIGASE"/>
    <property type="match status" value="1"/>
</dbReference>
<evidence type="ECO:0000256" key="9">
    <source>
        <dbReference type="ARBA" id="ARBA00022960"/>
    </source>
</evidence>
<dbReference type="EC" id="6.3.2.8" evidence="3 14"/>
<keyword evidence="11 14" id="KW-0131">Cell cycle</keyword>
<evidence type="ECO:0000313" key="19">
    <source>
        <dbReference type="Proteomes" id="UP000698173"/>
    </source>
</evidence>
<dbReference type="InterPro" id="IPR036615">
    <property type="entry name" value="Mur_ligase_C_dom_sf"/>
</dbReference>
<evidence type="ECO:0000256" key="4">
    <source>
        <dbReference type="ARBA" id="ARBA00022490"/>
    </source>
</evidence>
<dbReference type="InterPro" id="IPR005758">
    <property type="entry name" value="UDP-N-AcMur_Ala_ligase_MurC"/>
</dbReference>
<keyword evidence="6 14" id="KW-0132">Cell division</keyword>
<evidence type="ECO:0000259" key="17">
    <source>
        <dbReference type="Pfam" id="PF08245"/>
    </source>
</evidence>
<evidence type="ECO:0000256" key="1">
    <source>
        <dbReference type="ARBA" id="ARBA00004496"/>
    </source>
</evidence>
<dbReference type="SUPFAM" id="SSF53623">
    <property type="entry name" value="MurD-like peptide ligases, catalytic domain"/>
    <property type="match status" value="1"/>
</dbReference>
<evidence type="ECO:0000256" key="2">
    <source>
        <dbReference type="ARBA" id="ARBA00004752"/>
    </source>
</evidence>
<evidence type="ECO:0000259" key="15">
    <source>
        <dbReference type="Pfam" id="PF01225"/>
    </source>
</evidence>
<dbReference type="InterPro" id="IPR036565">
    <property type="entry name" value="Mur-like_cat_sf"/>
</dbReference>
<dbReference type="Pfam" id="PF01225">
    <property type="entry name" value="Mur_ligase"/>
    <property type="match status" value="1"/>
</dbReference>
<organism evidence="18 19">
    <name type="scientific">Sporosarcina psychrophila</name>
    <name type="common">Bacillus psychrophilus</name>
    <dbReference type="NCBI Taxonomy" id="1476"/>
    <lineage>
        <taxon>Bacteria</taxon>
        <taxon>Bacillati</taxon>
        <taxon>Bacillota</taxon>
        <taxon>Bacilli</taxon>
        <taxon>Bacillales</taxon>
        <taxon>Caryophanaceae</taxon>
        <taxon>Sporosarcina</taxon>
    </lineage>
</organism>
<evidence type="ECO:0000259" key="16">
    <source>
        <dbReference type="Pfam" id="PF02875"/>
    </source>
</evidence>
<reference evidence="18" key="1">
    <citation type="journal article" date="2021" name="PeerJ">
        <title>Extensive microbial diversity within the chicken gut microbiome revealed by metagenomics and culture.</title>
        <authorList>
            <person name="Gilroy R."/>
            <person name="Ravi A."/>
            <person name="Getino M."/>
            <person name="Pursley I."/>
            <person name="Horton D.L."/>
            <person name="Alikhan N.F."/>
            <person name="Baker D."/>
            <person name="Gharbi K."/>
            <person name="Hall N."/>
            <person name="Watson M."/>
            <person name="Adriaenssens E.M."/>
            <person name="Foster-Nyarko E."/>
            <person name="Jarju S."/>
            <person name="Secka A."/>
            <person name="Antonio M."/>
            <person name="Oren A."/>
            <person name="Chaudhuri R.R."/>
            <person name="La Ragione R."/>
            <person name="Hildebrand F."/>
            <person name="Pallen M.J."/>
        </authorList>
    </citation>
    <scope>NUCLEOTIDE SEQUENCE</scope>
    <source>
        <strain evidence="18">CHK171-7178</strain>
    </source>
</reference>
<evidence type="ECO:0000256" key="11">
    <source>
        <dbReference type="ARBA" id="ARBA00023306"/>
    </source>
</evidence>
<feature type="domain" description="Mur ligase C-terminal" evidence="16">
    <location>
        <begin position="297"/>
        <end position="390"/>
    </location>
</feature>
<evidence type="ECO:0000256" key="6">
    <source>
        <dbReference type="ARBA" id="ARBA00022618"/>
    </source>
</evidence>
<dbReference type="Pfam" id="PF02875">
    <property type="entry name" value="Mur_ligase_C"/>
    <property type="match status" value="1"/>
</dbReference>
<evidence type="ECO:0000256" key="10">
    <source>
        <dbReference type="ARBA" id="ARBA00022984"/>
    </source>
</evidence>
<dbReference type="Pfam" id="PF08245">
    <property type="entry name" value="Mur_ligase_M"/>
    <property type="match status" value="1"/>
</dbReference>
<dbReference type="GO" id="GO:0009252">
    <property type="term" value="P:peptidoglycan biosynthetic process"/>
    <property type="evidence" value="ECO:0007669"/>
    <property type="project" value="UniProtKB-UniRule"/>
</dbReference>
<evidence type="ECO:0000256" key="14">
    <source>
        <dbReference type="HAMAP-Rule" id="MF_00046"/>
    </source>
</evidence>
<comment type="caution">
    <text evidence="18">The sequence shown here is derived from an EMBL/GenBank/DDBJ whole genome shotgun (WGS) entry which is preliminary data.</text>
</comment>
<proteinExistence type="inferred from homology"/>
<dbReference type="InterPro" id="IPR050061">
    <property type="entry name" value="MurCDEF_pg_biosynth"/>
</dbReference>
<protein>
    <recommendedName>
        <fullName evidence="3 14">UDP-N-acetylmuramate--L-alanine ligase</fullName>
        <ecNumber evidence="3 14">6.3.2.8</ecNumber>
    </recommendedName>
    <alternativeName>
        <fullName evidence="14">UDP-N-acetylmuramoyl-L-alanine synthetase</fullName>
    </alternativeName>
</protein>
<keyword evidence="10 14" id="KW-0573">Peptidoglycan synthesis</keyword>
<evidence type="ECO:0000313" key="18">
    <source>
        <dbReference type="EMBL" id="HJF32504.1"/>
    </source>
</evidence>
<dbReference type="Gene3D" id="3.90.190.20">
    <property type="entry name" value="Mur ligase, C-terminal domain"/>
    <property type="match status" value="1"/>
</dbReference>
<dbReference type="EMBL" id="DYWT01000198">
    <property type="protein sequence ID" value="HJF32504.1"/>
    <property type="molecule type" value="Genomic_DNA"/>
</dbReference>
<dbReference type="SUPFAM" id="SSF51984">
    <property type="entry name" value="MurCD N-terminal domain"/>
    <property type="match status" value="1"/>
</dbReference>